<organism evidence="1 2">
    <name type="scientific">Portunus trituberculatus</name>
    <name type="common">Swimming crab</name>
    <name type="synonym">Neptunus trituberculatus</name>
    <dbReference type="NCBI Taxonomy" id="210409"/>
    <lineage>
        <taxon>Eukaryota</taxon>
        <taxon>Metazoa</taxon>
        <taxon>Ecdysozoa</taxon>
        <taxon>Arthropoda</taxon>
        <taxon>Crustacea</taxon>
        <taxon>Multicrustacea</taxon>
        <taxon>Malacostraca</taxon>
        <taxon>Eumalacostraca</taxon>
        <taxon>Eucarida</taxon>
        <taxon>Decapoda</taxon>
        <taxon>Pleocyemata</taxon>
        <taxon>Brachyura</taxon>
        <taxon>Eubrachyura</taxon>
        <taxon>Portunoidea</taxon>
        <taxon>Portunidae</taxon>
        <taxon>Portuninae</taxon>
        <taxon>Portunus</taxon>
    </lineage>
</organism>
<protein>
    <submittedName>
        <fullName evidence="1">Uncharacterized protein</fullName>
    </submittedName>
</protein>
<keyword evidence="2" id="KW-1185">Reference proteome</keyword>
<reference evidence="1 2" key="1">
    <citation type="submission" date="2019-05" db="EMBL/GenBank/DDBJ databases">
        <title>Another draft genome of Portunus trituberculatus and its Hox gene families provides insights of decapod evolution.</title>
        <authorList>
            <person name="Jeong J.-H."/>
            <person name="Song I."/>
            <person name="Kim S."/>
            <person name="Choi T."/>
            <person name="Kim D."/>
            <person name="Ryu S."/>
            <person name="Kim W."/>
        </authorList>
    </citation>
    <scope>NUCLEOTIDE SEQUENCE [LARGE SCALE GENOMIC DNA]</scope>
    <source>
        <tissue evidence="1">Muscle</tissue>
    </source>
</reference>
<evidence type="ECO:0000313" key="1">
    <source>
        <dbReference type="EMBL" id="MPC27193.1"/>
    </source>
</evidence>
<gene>
    <name evidence="1" type="ORF">E2C01_020359</name>
</gene>
<dbReference type="Proteomes" id="UP000324222">
    <property type="component" value="Unassembled WGS sequence"/>
</dbReference>
<accession>A0A5B7E1T0</accession>
<sequence>MPELEKMETFLFPEVHKESEYALLTPNAGSILSLPSFSLWFTLDTRHSSLYSGQLSLDYIL</sequence>
<dbReference type="EMBL" id="VSRR010001706">
    <property type="protein sequence ID" value="MPC27193.1"/>
    <property type="molecule type" value="Genomic_DNA"/>
</dbReference>
<evidence type="ECO:0000313" key="2">
    <source>
        <dbReference type="Proteomes" id="UP000324222"/>
    </source>
</evidence>
<proteinExistence type="predicted"/>
<dbReference type="AlphaFoldDB" id="A0A5B7E1T0"/>
<comment type="caution">
    <text evidence="1">The sequence shown here is derived from an EMBL/GenBank/DDBJ whole genome shotgun (WGS) entry which is preliminary data.</text>
</comment>
<name>A0A5B7E1T0_PORTR</name>